<dbReference type="Proteomes" id="UP000824055">
    <property type="component" value="Unassembled WGS sequence"/>
</dbReference>
<dbReference type="Gene3D" id="3.10.50.40">
    <property type="match status" value="1"/>
</dbReference>
<accession>A0A9D2FZ35</accession>
<reference evidence="2" key="1">
    <citation type="journal article" date="2021" name="PeerJ">
        <title>Extensive microbial diversity within the chicken gut microbiome revealed by metagenomics and culture.</title>
        <authorList>
            <person name="Gilroy R."/>
            <person name="Ravi A."/>
            <person name="Getino M."/>
            <person name="Pursley I."/>
            <person name="Horton D.L."/>
            <person name="Alikhan N.F."/>
            <person name="Baker D."/>
            <person name="Gharbi K."/>
            <person name="Hall N."/>
            <person name="Watson M."/>
            <person name="Adriaenssens E.M."/>
            <person name="Foster-Nyarko E."/>
            <person name="Jarju S."/>
            <person name="Secka A."/>
            <person name="Antonio M."/>
            <person name="Oren A."/>
            <person name="Chaudhuri R.R."/>
            <person name="La Ragione R."/>
            <person name="Hildebrand F."/>
            <person name="Pallen M.J."/>
        </authorList>
    </citation>
    <scope>NUCLEOTIDE SEQUENCE</scope>
    <source>
        <strain evidence="2">ChiHecec3B27-8219</strain>
    </source>
</reference>
<organism evidence="2 3">
    <name type="scientific">Candidatus Prevotella avicola</name>
    <dbReference type="NCBI Taxonomy" id="2838738"/>
    <lineage>
        <taxon>Bacteria</taxon>
        <taxon>Pseudomonadati</taxon>
        <taxon>Bacteroidota</taxon>
        <taxon>Bacteroidia</taxon>
        <taxon>Bacteroidales</taxon>
        <taxon>Prevotellaceae</taxon>
        <taxon>Prevotella</taxon>
    </lineage>
</organism>
<dbReference type="PROSITE" id="PS51257">
    <property type="entry name" value="PROKAR_LIPOPROTEIN"/>
    <property type="match status" value="1"/>
</dbReference>
<evidence type="ECO:0000256" key="1">
    <source>
        <dbReference type="SAM" id="SignalP"/>
    </source>
</evidence>
<dbReference type="Pfam" id="PF16109">
    <property type="entry name" value="DUF4827"/>
    <property type="match status" value="1"/>
</dbReference>
<dbReference type="InterPro" id="IPR046357">
    <property type="entry name" value="PPIase_dom_sf"/>
</dbReference>
<gene>
    <name evidence="2" type="ORF">H9966_09390</name>
</gene>
<dbReference type="AlphaFoldDB" id="A0A9D2FZ35"/>
<keyword evidence="1" id="KW-0732">Signal</keyword>
<dbReference type="GO" id="GO:0003755">
    <property type="term" value="F:peptidyl-prolyl cis-trans isomerase activity"/>
    <property type="evidence" value="ECO:0007669"/>
    <property type="project" value="InterPro"/>
</dbReference>
<evidence type="ECO:0000313" key="3">
    <source>
        <dbReference type="Proteomes" id="UP000824055"/>
    </source>
</evidence>
<proteinExistence type="predicted"/>
<protein>
    <submittedName>
        <fullName evidence="2">DUF4827 domain-containing protein</fullName>
    </submittedName>
</protein>
<evidence type="ECO:0000313" key="2">
    <source>
        <dbReference type="EMBL" id="HIZ70064.1"/>
    </source>
</evidence>
<feature type="chain" id="PRO_5038996865" evidence="1">
    <location>
        <begin position="21"/>
        <end position="225"/>
    </location>
</feature>
<comment type="caution">
    <text evidence="2">The sequence shown here is derived from an EMBL/GenBank/DDBJ whole genome shotgun (WGS) entry which is preliminary data.</text>
</comment>
<name>A0A9D2FZ35_9BACT</name>
<dbReference type="EMBL" id="DXBE01000069">
    <property type="protein sequence ID" value="HIZ70064.1"/>
    <property type="molecule type" value="Genomic_DNA"/>
</dbReference>
<dbReference type="InterPro" id="IPR032252">
    <property type="entry name" value="DUF4827"/>
</dbReference>
<sequence length="225" mass="25596">MRKLLMGILVIMAAVFVASCDDTETYADQRNRERDSINLYLRYHNVQVISEAQFKQRYEAYQSDPSVVLTDTEKNEYVLFENTGVYMQIIDIGCGEPIKEGETTDVLCRFDEYNLLVSARGDSLQLSNNILDYSYLVEKMTVTNSYGTFTASFDSNQSLMYMVYGTTSVPNGWLEPLTYIKIGRPQTATDRIAHLKLIVPHSEGTQAASSSVYPCLYDITYQRGR</sequence>
<feature type="signal peptide" evidence="1">
    <location>
        <begin position="1"/>
        <end position="20"/>
    </location>
</feature>
<reference evidence="2" key="2">
    <citation type="submission" date="2021-04" db="EMBL/GenBank/DDBJ databases">
        <authorList>
            <person name="Gilroy R."/>
        </authorList>
    </citation>
    <scope>NUCLEOTIDE SEQUENCE</scope>
    <source>
        <strain evidence="2">ChiHecec3B27-8219</strain>
    </source>
</reference>